<organism evidence="1 2">
    <name type="scientific">Nocardioides zhouii</name>
    <dbReference type="NCBI Taxonomy" id="1168729"/>
    <lineage>
        <taxon>Bacteria</taxon>
        <taxon>Bacillati</taxon>
        <taxon>Actinomycetota</taxon>
        <taxon>Actinomycetes</taxon>
        <taxon>Propionibacteriales</taxon>
        <taxon>Nocardioidaceae</taxon>
        <taxon>Nocardioides</taxon>
    </lineage>
</organism>
<name>A0A4V1RNG6_9ACTN</name>
<comment type="caution">
    <text evidence="1">The sequence shown here is derived from an EMBL/GenBank/DDBJ whole genome shotgun (WGS) entry which is preliminary data.</text>
</comment>
<protein>
    <submittedName>
        <fullName evidence="1">Uncharacterized protein</fullName>
    </submittedName>
</protein>
<proteinExistence type="predicted"/>
<evidence type="ECO:0000313" key="2">
    <source>
        <dbReference type="Proteomes" id="UP000291101"/>
    </source>
</evidence>
<evidence type="ECO:0000313" key="1">
    <source>
        <dbReference type="EMBL" id="RYC05787.1"/>
    </source>
</evidence>
<dbReference type="Proteomes" id="UP000291101">
    <property type="component" value="Unassembled WGS sequence"/>
</dbReference>
<dbReference type="RefSeq" id="WP_129428113.1">
    <property type="nucleotide sequence ID" value="NZ_SDWV01000020.1"/>
</dbReference>
<dbReference type="AlphaFoldDB" id="A0A4V1RNG6"/>
<dbReference type="OrthoDB" id="9809720at2"/>
<sequence>MAGALLGVYRDRAVVLDGDQLIGLDDVSISSVRTAFVDASGATFQREDGTLGAVGDHLVVFWTNCRSCHGTQAPDTDLLADGLLIGAGEKGLVLEDGSGLRFLDAAGAHPVRLGSDGARVEVTSVQVAGDTVAVVSGSTVQFFDTDGTRRSGFLGGVVGALSADGTTYAYAPTADELASGMKPGLSFYDTTTGQLRRTPLDGALGSIAWRGGDLLVVTDGGAAQTLWRCHMRGCESLFEAGGSSLSLQ</sequence>
<keyword evidence="2" id="KW-1185">Reference proteome</keyword>
<gene>
    <name evidence="1" type="ORF">EUA94_17115</name>
</gene>
<dbReference type="SUPFAM" id="SSF69304">
    <property type="entry name" value="Tricorn protease N-terminal domain"/>
    <property type="match status" value="1"/>
</dbReference>
<reference evidence="1 2" key="1">
    <citation type="submission" date="2019-01" db="EMBL/GenBank/DDBJ databases">
        <title>Novel species of Nocardioides.</title>
        <authorList>
            <person name="Liu Q."/>
            <person name="X Y.-H."/>
        </authorList>
    </citation>
    <scope>NUCLEOTIDE SEQUENCE [LARGE SCALE GENOMIC DNA]</scope>
    <source>
        <strain evidence="1 2">HLT2-9</strain>
    </source>
</reference>
<accession>A0A4V1RNG6</accession>
<dbReference type="EMBL" id="SDWV01000020">
    <property type="protein sequence ID" value="RYC05787.1"/>
    <property type="molecule type" value="Genomic_DNA"/>
</dbReference>